<dbReference type="WBParaSite" id="SSTP_0001062100.1">
    <property type="protein sequence ID" value="SSTP_0001062100.1"/>
    <property type="gene ID" value="SSTP_0001062100"/>
</dbReference>
<reference evidence="3" key="1">
    <citation type="submission" date="2015-08" db="UniProtKB">
        <authorList>
            <consortium name="WormBaseParasite"/>
        </authorList>
    </citation>
    <scope>IDENTIFICATION</scope>
</reference>
<keyword evidence="2" id="KW-1185">Reference proteome</keyword>
<dbReference type="Proteomes" id="UP000035681">
    <property type="component" value="Unplaced"/>
</dbReference>
<evidence type="ECO:0000313" key="4">
    <source>
        <dbReference type="WBParaSite" id="TCONS_00000386.p1"/>
    </source>
</evidence>
<proteinExistence type="predicted"/>
<keyword evidence="1" id="KW-0812">Transmembrane</keyword>
<protein>
    <submittedName>
        <fullName evidence="3 4">Uncharacterized protein</fullName>
    </submittedName>
</protein>
<sequence length="135" mass="15640">MLLFLLTKSTLVFVTSLIIFLCLTAIITLLIIIILLTNDCWWHIDNYIDLSEQLNFPEKFSLKLQQDRSDLDQIILNEEINLEDEDCIDSLITKSKNDSSNNSIKSSVVHYDEKSGKTIHEVEKKINETNYSIFI</sequence>
<evidence type="ECO:0000313" key="3">
    <source>
        <dbReference type="WBParaSite" id="SSTP_0001062100.1"/>
    </source>
</evidence>
<evidence type="ECO:0000313" key="2">
    <source>
        <dbReference type="Proteomes" id="UP000035681"/>
    </source>
</evidence>
<dbReference type="WBParaSite" id="TCONS_00000386.p1">
    <property type="protein sequence ID" value="TCONS_00000386.p1"/>
    <property type="gene ID" value="XLOC_000398"/>
</dbReference>
<dbReference type="AlphaFoldDB" id="A0A0K0EMD3"/>
<organism evidence="3">
    <name type="scientific">Strongyloides stercoralis</name>
    <name type="common">Threadworm</name>
    <dbReference type="NCBI Taxonomy" id="6248"/>
    <lineage>
        <taxon>Eukaryota</taxon>
        <taxon>Metazoa</taxon>
        <taxon>Ecdysozoa</taxon>
        <taxon>Nematoda</taxon>
        <taxon>Chromadorea</taxon>
        <taxon>Rhabditida</taxon>
        <taxon>Tylenchina</taxon>
        <taxon>Panagrolaimomorpha</taxon>
        <taxon>Strongyloidoidea</taxon>
        <taxon>Strongyloididae</taxon>
        <taxon>Strongyloides</taxon>
    </lineage>
</organism>
<name>A0A0K0EMD3_STRER</name>
<evidence type="ECO:0000256" key="1">
    <source>
        <dbReference type="SAM" id="Phobius"/>
    </source>
</evidence>
<keyword evidence="1" id="KW-0472">Membrane</keyword>
<feature type="transmembrane region" description="Helical" evidence="1">
    <location>
        <begin position="12"/>
        <end position="36"/>
    </location>
</feature>
<accession>A0A0K0EMD3</accession>
<keyword evidence="1" id="KW-1133">Transmembrane helix</keyword>